<name>A0A4Y9FPY0_9MICO</name>
<dbReference type="RefSeq" id="WP_135115432.1">
    <property type="nucleotide sequence ID" value="NZ_JADGLL010000051.1"/>
</dbReference>
<proteinExistence type="predicted"/>
<dbReference type="SUPFAM" id="SSF109709">
    <property type="entry name" value="KorB DNA-binding domain-like"/>
    <property type="match status" value="1"/>
</dbReference>
<comment type="caution">
    <text evidence="1">The sequence shown here is derived from an EMBL/GenBank/DDBJ whole genome shotgun (WGS) entry which is preliminary data.</text>
</comment>
<protein>
    <submittedName>
        <fullName evidence="1">Uncharacterized protein</fullName>
    </submittedName>
</protein>
<gene>
    <name evidence="1" type="ORF">E4U02_13990</name>
</gene>
<organism evidence="1 2">
    <name type="scientific">Microbacterium paludicola</name>
    <dbReference type="NCBI Taxonomy" id="300019"/>
    <lineage>
        <taxon>Bacteria</taxon>
        <taxon>Bacillati</taxon>
        <taxon>Actinomycetota</taxon>
        <taxon>Actinomycetes</taxon>
        <taxon>Micrococcales</taxon>
        <taxon>Microbacteriaceae</taxon>
        <taxon>Microbacterium</taxon>
    </lineage>
</organism>
<dbReference type="OrthoDB" id="4748158at2"/>
<dbReference type="InterPro" id="IPR046229">
    <property type="entry name" value="TnpC-like"/>
</dbReference>
<dbReference type="EMBL" id="SPQB01000051">
    <property type="protein sequence ID" value="TFU30912.1"/>
    <property type="molecule type" value="Genomic_DNA"/>
</dbReference>
<keyword evidence="2" id="KW-1185">Reference proteome</keyword>
<evidence type="ECO:0000313" key="1">
    <source>
        <dbReference type="EMBL" id="TFU30912.1"/>
    </source>
</evidence>
<reference evidence="1 2" key="1">
    <citation type="submission" date="2019-03" db="EMBL/GenBank/DDBJ databases">
        <title>Diversity of the mouse oral microbiome.</title>
        <authorList>
            <person name="Joseph S."/>
            <person name="Aduse-Opoku J."/>
            <person name="Curtis M."/>
            <person name="Wade W."/>
            <person name="Hashim A."/>
        </authorList>
    </citation>
    <scope>NUCLEOTIDE SEQUENCE [LARGE SCALE GENOMIC DNA]</scope>
    <source>
        <strain evidence="1 2">P1012</strain>
    </source>
</reference>
<dbReference type="Pfam" id="PF19776">
    <property type="entry name" value="DUF6262"/>
    <property type="match status" value="1"/>
</dbReference>
<accession>A0A4Y9FPY0</accession>
<evidence type="ECO:0000313" key="2">
    <source>
        <dbReference type="Proteomes" id="UP000298358"/>
    </source>
</evidence>
<dbReference type="AlphaFoldDB" id="A0A4Y9FPY0"/>
<sequence>MTSPTLNKIERACADLTRNGRPITISAVAEHTGISRSTIYRNPELRTVIEHHREDAADGSITAITDELATLRQAVQTLADTVRHHDAQIRRLTRG</sequence>
<dbReference type="Proteomes" id="UP000298358">
    <property type="component" value="Unassembled WGS sequence"/>
</dbReference>